<dbReference type="EMBL" id="CP000026">
    <property type="protein sequence ID" value="AAV76491.1"/>
    <property type="molecule type" value="Genomic_DNA"/>
</dbReference>
<name>A0A0H2WM43_SALPA</name>
<evidence type="ECO:0000313" key="2">
    <source>
        <dbReference type="EMBL" id="HAE6985690.1"/>
    </source>
</evidence>
<sequence length="122" mass="13595">MSWDKRMAVNYAKTHAGSHSQGRCAEFTRKAIQAGGITLGHTYHAKDYGPMLRSAGFTAIGTYEMPREGDVIIIQPYAGGNPSGHMAIYDGAQWYSDFKQRDLWAGPGYRAARPSYTIYRKN</sequence>
<gene>
    <name evidence="1" type="ordered locus">SPA0489</name>
    <name evidence="2" type="ORF">GNB70_001317</name>
</gene>
<dbReference type="KEGG" id="spt:SPA0489"/>
<reference evidence="1 3" key="1">
    <citation type="journal article" date="2004" name="Nat. Genet.">
        <title>Comparison of genome degradation in Paratyphi A and Typhi, human-restricted serovars of Salmonella enterica that cause typhoid.</title>
        <authorList>
            <person name="McClelland M."/>
            <person name="Sanderson K.E."/>
            <person name="Clifton S.W."/>
            <person name="Latreille P."/>
            <person name="Porwollik S."/>
            <person name="Sabo A."/>
            <person name="Meyer R."/>
            <person name="Bieri T."/>
            <person name="Ozersky P."/>
            <person name="McLellan M."/>
            <person name="Harkins C.R."/>
            <person name="Wang C."/>
            <person name="Nguyen C."/>
            <person name="Berghoff A."/>
            <person name="Elliott G."/>
            <person name="Kohlberg S."/>
            <person name="Strong C."/>
            <person name="Du F."/>
            <person name="Carter J."/>
            <person name="Kremizki C."/>
            <person name="Layman D."/>
            <person name="Leonard S."/>
            <person name="Sun H."/>
            <person name="Fulton L."/>
            <person name="Nash W."/>
            <person name="Miner T."/>
            <person name="Minx P."/>
            <person name="Delehaunty K."/>
            <person name="Fronick C."/>
            <person name="Magrini V."/>
            <person name="Nhan M."/>
            <person name="Warren W."/>
            <person name="Florea L."/>
            <person name="Spieth J."/>
            <person name="Wilson R.K."/>
        </authorList>
    </citation>
    <scope>NUCLEOTIDE SEQUENCE [LARGE SCALE GENOMIC DNA]</scope>
    <source>
        <strain evidence="1">ATCC 9150</strain>
        <strain evidence="3">ATCC 9150 / SARB42</strain>
    </source>
</reference>
<protein>
    <submittedName>
        <fullName evidence="1">Uncharacterized protein</fullName>
    </submittedName>
</protein>
<dbReference type="EMBL" id="DAASTS010000005">
    <property type="protein sequence ID" value="HAE6985690.1"/>
    <property type="molecule type" value="Genomic_DNA"/>
</dbReference>
<reference evidence="2" key="2">
    <citation type="journal article" date="2018" name="Genome Biol.">
        <title>SKESA: strategic k-mer extension for scrupulous assemblies.</title>
        <authorList>
            <person name="Souvorov A."/>
            <person name="Agarwala R."/>
            <person name="Lipman D.J."/>
        </authorList>
    </citation>
    <scope>NUCLEOTIDE SEQUENCE</scope>
    <source>
        <strain evidence="2">ATCC 9150</strain>
    </source>
</reference>
<reference evidence="2" key="3">
    <citation type="submission" date="2018-07" db="EMBL/GenBank/DDBJ databases">
        <authorList>
            <consortium name="NCBI Pathogen Detection Project"/>
        </authorList>
    </citation>
    <scope>NUCLEOTIDE SEQUENCE</scope>
    <source>
        <strain evidence="2">ATCC 9150</strain>
    </source>
</reference>
<evidence type="ECO:0000313" key="3">
    <source>
        <dbReference type="Proteomes" id="UP000008185"/>
    </source>
</evidence>
<accession>A0A0H2WM43</accession>
<evidence type="ECO:0000313" key="1">
    <source>
        <dbReference type="EMBL" id="AAV76491.1"/>
    </source>
</evidence>
<dbReference type="Proteomes" id="UP000008185">
    <property type="component" value="Chromosome"/>
</dbReference>
<proteinExistence type="predicted"/>
<dbReference type="HOGENOM" id="CLU_123178_1_0_6"/>
<organism evidence="1 3">
    <name type="scientific">Salmonella paratyphi A (strain ATCC 9150 / SARB42)</name>
    <dbReference type="NCBI Taxonomy" id="295319"/>
    <lineage>
        <taxon>Bacteria</taxon>
        <taxon>Pseudomonadati</taxon>
        <taxon>Pseudomonadota</taxon>
        <taxon>Gammaproteobacteria</taxon>
        <taxon>Enterobacterales</taxon>
        <taxon>Enterobacteriaceae</taxon>
        <taxon>Salmonella</taxon>
    </lineage>
</organism>
<dbReference type="Gene3D" id="3.90.1720.10">
    <property type="entry name" value="endopeptidase domain like (from Nostoc punctiforme)"/>
    <property type="match status" value="1"/>
</dbReference>
<dbReference type="AlphaFoldDB" id="A0A0H2WM43"/>
<dbReference type="RefSeq" id="WP_000118254.1">
    <property type="nucleotide sequence ID" value="NC_006511.1"/>
</dbReference>